<evidence type="ECO:0000256" key="6">
    <source>
        <dbReference type="SAM" id="Phobius"/>
    </source>
</evidence>
<feature type="domain" description="Major facilitator superfamily (MFS) profile" evidence="7">
    <location>
        <begin position="92"/>
        <end position="524"/>
    </location>
</feature>
<dbReference type="InterPro" id="IPR036259">
    <property type="entry name" value="MFS_trans_sf"/>
</dbReference>
<feature type="transmembrane region" description="Helical" evidence="6">
    <location>
        <begin position="495"/>
        <end position="515"/>
    </location>
</feature>
<feature type="transmembrane region" description="Helical" evidence="6">
    <location>
        <begin position="458"/>
        <end position="483"/>
    </location>
</feature>
<feature type="transmembrane region" description="Helical" evidence="6">
    <location>
        <begin position="251"/>
        <end position="272"/>
    </location>
</feature>
<dbReference type="PROSITE" id="PS50850">
    <property type="entry name" value="MFS"/>
    <property type="match status" value="1"/>
</dbReference>
<dbReference type="Proteomes" id="UP001498771">
    <property type="component" value="Unassembled WGS sequence"/>
</dbReference>
<dbReference type="Gene3D" id="1.20.1250.20">
    <property type="entry name" value="MFS general substrate transporter like domains"/>
    <property type="match status" value="1"/>
</dbReference>
<evidence type="ECO:0000256" key="5">
    <source>
        <dbReference type="SAM" id="MobiDB-lite"/>
    </source>
</evidence>
<evidence type="ECO:0000259" key="7">
    <source>
        <dbReference type="PROSITE" id="PS50850"/>
    </source>
</evidence>
<feature type="transmembrane region" description="Helical" evidence="6">
    <location>
        <begin position="403"/>
        <end position="423"/>
    </location>
</feature>
<evidence type="ECO:0000313" key="9">
    <source>
        <dbReference type="Proteomes" id="UP001498771"/>
    </source>
</evidence>
<feature type="region of interest" description="Disordered" evidence="5">
    <location>
        <begin position="1"/>
        <end position="62"/>
    </location>
</feature>
<dbReference type="SUPFAM" id="SSF103473">
    <property type="entry name" value="MFS general substrate transporter"/>
    <property type="match status" value="1"/>
</dbReference>
<keyword evidence="2 6" id="KW-0812">Transmembrane</keyword>
<organism evidence="8 9">
    <name type="scientific">Myxozyma melibiosi</name>
    <dbReference type="NCBI Taxonomy" id="54550"/>
    <lineage>
        <taxon>Eukaryota</taxon>
        <taxon>Fungi</taxon>
        <taxon>Dikarya</taxon>
        <taxon>Ascomycota</taxon>
        <taxon>Saccharomycotina</taxon>
        <taxon>Lipomycetes</taxon>
        <taxon>Lipomycetales</taxon>
        <taxon>Lipomycetaceae</taxon>
        <taxon>Myxozyma</taxon>
    </lineage>
</organism>
<feature type="transmembrane region" description="Helical" evidence="6">
    <location>
        <begin position="159"/>
        <end position="177"/>
    </location>
</feature>
<feature type="compositionally biased region" description="Low complexity" evidence="5">
    <location>
        <begin position="22"/>
        <end position="40"/>
    </location>
</feature>
<feature type="transmembrane region" description="Helical" evidence="6">
    <location>
        <begin position="429"/>
        <end position="451"/>
    </location>
</feature>
<evidence type="ECO:0000256" key="4">
    <source>
        <dbReference type="ARBA" id="ARBA00023136"/>
    </source>
</evidence>
<dbReference type="RefSeq" id="XP_064767397.1">
    <property type="nucleotide sequence ID" value="XM_064912987.1"/>
</dbReference>
<dbReference type="GeneID" id="90038499"/>
<dbReference type="CDD" id="cd17323">
    <property type="entry name" value="MFS_Tpo1_MDR_like"/>
    <property type="match status" value="1"/>
</dbReference>
<protein>
    <submittedName>
        <fullName evidence="8">MFS multidrug transporter</fullName>
    </submittedName>
</protein>
<keyword evidence="9" id="KW-1185">Reference proteome</keyword>
<feature type="compositionally biased region" description="Basic and acidic residues" evidence="5">
    <location>
        <begin position="45"/>
        <end position="61"/>
    </location>
</feature>
<evidence type="ECO:0000313" key="8">
    <source>
        <dbReference type="EMBL" id="KAK7204364.1"/>
    </source>
</evidence>
<dbReference type="EMBL" id="JBBJBU010000008">
    <property type="protein sequence ID" value="KAK7204364.1"/>
    <property type="molecule type" value="Genomic_DNA"/>
</dbReference>
<feature type="transmembrane region" description="Helical" evidence="6">
    <location>
        <begin position="127"/>
        <end position="147"/>
    </location>
</feature>
<dbReference type="InterPro" id="IPR020846">
    <property type="entry name" value="MFS_dom"/>
</dbReference>
<gene>
    <name evidence="8" type="ORF">BZA70DRAFT_280578</name>
</gene>
<feature type="transmembrane region" description="Helical" evidence="6">
    <location>
        <begin position="365"/>
        <end position="383"/>
    </location>
</feature>
<proteinExistence type="predicted"/>
<dbReference type="PANTHER" id="PTHR23502">
    <property type="entry name" value="MAJOR FACILITATOR SUPERFAMILY"/>
    <property type="match status" value="1"/>
</dbReference>
<dbReference type="Pfam" id="PF07690">
    <property type="entry name" value="MFS_1"/>
    <property type="match status" value="1"/>
</dbReference>
<sequence>MPSPPPSEKSSPLSPSPDDDALISSPNDPASATTAATTSSMLNEKAVKDPEEPDSESHTDSVIDPDEFLVQFEGPDDPFCPLNWTFRKKAFTTMMYACCTFGPQFSSSIYGPCVDDIASLYGVSHEVSTLGVSLFILGVGFGPMLFAPISEAFGRKIGCVIPFFISGIFAIGCGAANNLQTVLIMRFFQGLMGGAPVSNSGGVLGDIWRPDARATALVCYAFVVASGPTVAPIVGAAMSVRLDDGWRWTEYLSAIYTFVISFLIAMFVPETYHPVLLSRKAKQLRLSTQNWAYHAHHDEWDLTFQLVVTKHLKRPFQMLFTPIVTCMCLYGSFAFGLLYLGVVAIPVEFRTIRGWSKLPSNLPSLGMFVGIYIGGVLNILGGIRYKRAMKANGGKPVPEERLIVMRLGCFLIPIGLFIFGWTSDPKYPFIAPIIGVAIMACGFFTCFQGCLNYLVDAFTVYAASAIAAATFSRSCMAAAFPLFGKALFTNLGVNWGASLVGFIGIAGIPIPFVLYKYGPTIRKRNPYSIDGTKY</sequence>
<feature type="transmembrane region" description="Helical" evidence="6">
    <location>
        <begin position="319"/>
        <end position="345"/>
    </location>
</feature>
<keyword evidence="3 6" id="KW-1133">Transmembrane helix</keyword>
<dbReference type="PANTHER" id="PTHR23502:SF190">
    <property type="entry name" value="YALI0F08063P"/>
    <property type="match status" value="1"/>
</dbReference>
<keyword evidence="4 6" id="KW-0472">Membrane</keyword>
<dbReference type="InterPro" id="IPR011701">
    <property type="entry name" value="MFS"/>
</dbReference>
<evidence type="ECO:0000256" key="1">
    <source>
        <dbReference type="ARBA" id="ARBA00004141"/>
    </source>
</evidence>
<feature type="transmembrane region" description="Helical" evidence="6">
    <location>
        <begin position="217"/>
        <end position="239"/>
    </location>
</feature>
<accession>A0ABR1F3E7</accession>
<comment type="subcellular location">
    <subcellularLocation>
        <location evidence="1">Membrane</location>
        <topology evidence="1">Multi-pass membrane protein</topology>
    </subcellularLocation>
</comment>
<reference evidence="8 9" key="1">
    <citation type="submission" date="2024-03" db="EMBL/GenBank/DDBJ databases">
        <title>Genome-scale model development and genomic sequencing of the oleaginous clade Lipomyces.</title>
        <authorList>
            <consortium name="Lawrence Berkeley National Laboratory"/>
            <person name="Czajka J.J."/>
            <person name="Han Y."/>
            <person name="Kim J."/>
            <person name="Mondo S.J."/>
            <person name="Hofstad B.A."/>
            <person name="Robles A."/>
            <person name="Haridas S."/>
            <person name="Riley R."/>
            <person name="LaButti K."/>
            <person name="Pangilinan J."/>
            <person name="Andreopoulos W."/>
            <person name="Lipzen A."/>
            <person name="Yan J."/>
            <person name="Wang M."/>
            <person name="Ng V."/>
            <person name="Grigoriev I.V."/>
            <person name="Spatafora J.W."/>
            <person name="Magnuson J.K."/>
            <person name="Baker S.E."/>
            <person name="Pomraning K.R."/>
        </authorList>
    </citation>
    <scope>NUCLEOTIDE SEQUENCE [LARGE SCALE GENOMIC DNA]</scope>
    <source>
        <strain evidence="8 9">Phaff 52-87</strain>
    </source>
</reference>
<name>A0ABR1F3E7_9ASCO</name>
<evidence type="ECO:0000256" key="2">
    <source>
        <dbReference type="ARBA" id="ARBA00022692"/>
    </source>
</evidence>
<comment type="caution">
    <text evidence="8">The sequence shown here is derived from an EMBL/GenBank/DDBJ whole genome shotgun (WGS) entry which is preliminary data.</text>
</comment>
<evidence type="ECO:0000256" key="3">
    <source>
        <dbReference type="ARBA" id="ARBA00022989"/>
    </source>
</evidence>